<keyword evidence="3" id="KW-1185">Reference proteome</keyword>
<evidence type="ECO:0000313" key="3">
    <source>
        <dbReference type="Proteomes" id="UP000053105"/>
    </source>
</evidence>
<sequence>MGSGGYISVVTVGATVILLVDDRNDRNGLNQKQPGLVGGVNDRLFKPGRCGSSLWIDDSEVVAPLVNRDDRQWRPPDSFKLNHFSPINLTLEPPSTTKPNKFISPSSTKIATDKSRTKPGNNVLMIRSMQLPPTRRGKQGDSRGTNEFPWNLRANTLARCRSWKLGLGGRGPGILGALNKVALQPGSTPQRSAETRTPRLEIASEFSAKRTEEFHAIFIIRERRLNSTVSGRPAWDREAWFVWNSASFSTQQPSPSSLSRQLSRKRGDYARFETNGWCNCVRGKLTISLTMAELDRKLEWNSIRL</sequence>
<accession>A0A0N0U311</accession>
<organism evidence="2 3">
    <name type="scientific">Melipona quadrifasciata</name>
    <dbReference type="NCBI Taxonomy" id="166423"/>
    <lineage>
        <taxon>Eukaryota</taxon>
        <taxon>Metazoa</taxon>
        <taxon>Ecdysozoa</taxon>
        <taxon>Arthropoda</taxon>
        <taxon>Hexapoda</taxon>
        <taxon>Insecta</taxon>
        <taxon>Pterygota</taxon>
        <taxon>Neoptera</taxon>
        <taxon>Endopterygota</taxon>
        <taxon>Hymenoptera</taxon>
        <taxon>Apocrita</taxon>
        <taxon>Aculeata</taxon>
        <taxon>Apoidea</taxon>
        <taxon>Anthophila</taxon>
        <taxon>Apidae</taxon>
        <taxon>Melipona</taxon>
    </lineage>
</organism>
<dbReference type="Proteomes" id="UP000053105">
    <property type="component" value="Unassembled WGS sequence"/>
</dbReference>
<evidence type="ECO:0000313" key="2">
    <source>
        <dbReference type="EMBL" id="KOX68458.1"/>
    </source>
</evidence>
<feature type="compositionally biased region" description="Polar residues" evidence="1">
    <location>
        <begin position="93"/>
        <end position="110"/>
    </location>
</feature>
<dbReference type="EMBL" id="KQ435922">
    <property type="protein sequence ID" value="KOX68458.1"/>
    <property type="molecule type" value="Genomic_DNA"/>
</dbReference>
<feature type="region of interest" description="Disordered" evidence="1">
    <location>
        <begin position="93"/>
        <end position="119"/>
    </location>
</feature>
<dbReference type="AlphaFoldDB" id="A0A0N0U311"/>
<evidence type="ECO:0000256" key="1">
    <source>
        <dbReference type="SAM" id="MobiDB-lite"/>
    </source>
</evidence>
<gene>
    <name evidence="2" type="ORF">WN51_03944</name>
</gene>
<reference evidence="2 3" key="1">
    <citation type="submission" date="2015-07" db="EMBL/GenBank/DDBJ databases">
        <title>The genome of Melipona quadrifasciata.</title>
        <authorList>
            <person name="Pan H."/>
            <person name="Kapheim K."/>
        </authorList>
    </citation>
    <scope>NUCLEOTIDE SEQUENCE [LARGE SCALE GENOMIC DNA]</scope>
    <source>
        <strain evidence="2">0111107301</strain>
        <tissue evidence="2">Whole body</tissue>
    </source>
</reference>
<name>A0A0N0U311_9HYME</name>
<proteinExistence type="predicted"/>
<protein>
    <submittedName>
        <fullName evidence="2">Uncharacterized protein</fullName>
    </submittedName>
</protein>